<keyword evidence="3" id="KW-1133">Transmembrane helix</keyword>
<keyword evidence="6" id="KW-1185">Reference proteome</keyword>
<name>A0A022RWB4_ERYGU</name>
<dbReference type="Proteomes" id="UP000030748">
    <property type="component" value="Unassembled WGS sequence"/>
</dbReference>
<dbReference type="InterPro" id="IPR039976">
    <property type="entry name" value="WIT1/WIT2"/>
</dbReference>
<keyword evidence="1" id="KW-0175">Coiled coil</keyword>
<keyword evidence="3" id="KW-0472">Membrane</keyword>
<dbReference type="PANTHER" id="PTHR35705:SF1">
    <property type="entry name" value="WPP DOMAIN-INTERACTING TAIL-ANCHORED PROTEIN 1"/>
    <property type="match status" value="1"/>
</dbReference>
<dbReference type="AlphaFoldDB" id="A0A022RWB4"/>
<evidence type="ECO:0000256" key="1">
    <source>
        <dbReference type="SAM" id="Coils"/>
    </source>
</evidence>
<dbReference type="SUPFAM" id="SSF57997">
    <property type="entry name" value="Tropomyosin"/>
    <property type="match status" value="1"/>
</dbReference>
<evidence type="ECO:0000256" key="3">
    <source>
        <dbReference type="SAM" id="Phobius"/>
    </source>
</evidence>
<feature type="region of interest" description="Disordered" evidence="2">
    <location>
        <begin position="1"/>
        <end position="29"/>
    </location>
</feature>
<dbReference type="PANTHER" id="PTHR35705">
    <property type="entry name" value="WPP DOMAIN-INTERACTING TAIL-ANCHORED PROTEIN 1"/>
    <property type="match status" value="1"/>
</dbReference>
<evidence type="ECO:0000313" key="6">
    <source>
        <dbReference type="Proteomes" id="UP000030748"/>
    </source>
</evidence>
<gene>
    <name evidence="5" type="ORF">MIMGU_mgv1a004254mg</name>
</gene>
<evidence type="ECO:0000313" key="5">
    <source>
        <dbReference type="EMBL" id="EYU44256.1"/>
    </source>
</evidence>
<dbReference type="InterPro" id="IPR058610">
    <property type="entry name" value="WIT1_2_N"/>
</dbReference>
<feature type="transmembrane region" description="Helical" evidence="3">
    <location>
        <begin position="517"/>
        <end position="535"/>
    </location>
</feature>
<evidence type="ECO:0000256" key="2">
    <source>
        <dbReference type="SAM" id="MobiDB-lite"/>
    </source>
</evidence>
<feature type="compositionally biased region" description="Low complexity" evidence="2">
    <location>
        <begin position="10"/>
        <end position="28"/>
    </location>
</feature>
<reference evidence="5 6" key="1">
    <citation type="journal article" date="2013" name="Proc. Natl. Acad. Sci. U.S.A.">
        <title>Fine-scale variation in meiotic recombination in Mimulus inferred from population shotgun sequencing.</title>
        <authorList>
            <person name="Hellsten U."/>
            <person name="Wright K.M."/>
            <person name="Jenkins J."/>
            <person name="Shu S."/>
            <person name="Yuan Y."/>
            <person name="Wessler S.R."/>
            <person name="Schmutz J."/>
            <person name="Willis J.H."/>
            <person name="Rokhsar D.S."/>
        </authorList>
    </citation>
    <scope>NUCLEOTIDE SEQUENCE [LARGE SCALE GENOMIC DNA]</scope>
    <source>
        <strain evidence="6">cv. DUN x IM62</strain>
    </source>
</reference>
<protein>
    <recommendedName>
        <fullName evidence="4">WIT1/2 N-terminal helical bundle domain-containing protein</fullName>
    </recommendedName>
</protein>
<dbReference type="STRING" id="4155.A0A022RWB4"/>
<organism evidence="5 6">
    <name type="scientific">Erythranthe guttata</name>
    <name type="common">Yellow monkey flower</name>
    <name type="synonym">Mimulus guttatus</name>
    <dbReference type="NCBI Taxonomy" id="4155"/>
    <lineage>
        <taxon>Eukaryota</taxon>
        <taxon>Viridiplantae</taxon>
        <taxon>Streptophyta</taxon>
        <taxon>Embryophyta</taxon>
        <taxon>Tracheophyta</taxon>
        <taxon>Spermatophyta</taxon>
        <taxon>Magnoliopsida</taxon>
        <taxon>eudicotyledons</taxon>
        <taxon>Gunneridae</taxon>
        <taxon>Pentapetalae</taxon>
        <taxon>asterids</taxon>
        <taxon>lamiids</taxon>
        <taxon>Lamiales</taxon>
        <taxon>Phrymaceae</taxon>
        <taxon>Erythranthe</taxon>
    </lineage>
</organism>
<dbReference type="eggNOG" id="ENOG502QPXD">
    <property type="taxonomic scope" value="Eukaryota"/>
</dbReference>
<dbReference type="Pfam" id="PF26581">
    <property type="entry name" value="WIT1_2_N"/>
    <property type="match status" value="1"/>
</dbReference>
<feature type="coiled-coil region" evidence="1">
    <location>
        <begin position="299"/>
        <end position="483"/>
    </location>
</feature>
<sequence>MDSDNIQDRSSSVENASSGEAEAESNYNDSLEVVSSGGATIRELDSIAEMLTRVELDLACSSEKLVNLDILVMHVASRENDFEAFALEDEHTSDGRAEKALEFDLLYGFLDSEVTELESLLSALQAEIVRSKGSISSFKQLGDGLKEIEEKLQDCEDTLKISFEQVSGIKMQSANFRKILLASSGDGKWNDENEFAGPENGGHSDINAKIKMQTSEQQRNILRMLEKSLAREMDTEKKLTESRQTEEDLKFRLQHEVYCMEVEGEDMLEKLLEAENSAEIFLGISKELFGRIQAAQFSINESIQREQELRSKLQDFTEQLKEKDCALQSSENSRAELVEKVNSLEEKLGDFESQLHNVKESSEQNKELNGKVTEVEMRAEIAEAECKILRESNMKLNMEVSRLKSSNDDATARVEQLEKRLKDSEMKQVHAKASAEASQEKQSMLEQTTKDMDNLIKDLKSKVLKAENQTESAEEKCIILSEQRSFKTEIKTDLTDSTSELNNTVRNIDTRQLKFKYVFIAVLVLAIPAFAAFLFQH</sequence>
<dbReference type="EMBL" id="KI630214">
    <property type="protein sequence ID" value="EYU44256.1"/>
    <property type="molecule type" value="Genomic_DNA"/>
</dbReference>
<accession>A0A022RWB4</accession>
<feature type="domain" description="WIT1/2 N-terminal helical bundle" evidence="4">
    <location>
        <begin position="45"/>
        <end position="182"/>
    </location>
</feature>
<keyword evidence="3" id="KW-0812">Transmembrane</keyword>
<proteinExistence type="predicted"/>
<evidence type="ECO:0000259" key="4">
    <source>
        <dbReference type="Pfam" id="PF26581"/>
    </source>
</evidence>
<feature type="coiled-coil region" evidence="1">
    <location>
        <begin position="138"/>
        <end position="165"/>
    </location>
</feature>